<name>A0ABP1G643_9CHLO</name>
<sequence length="387" mass="43829">MVLEAWPRKYLVLALGALLCINAIQLCHYLIDGQSKGSTLRLLLRTAITAGPHETSVGEAETPAGLNALRPSIGEGLEPGRGHLAVQKSALDPGLTSAVFILFSWNYDLFWTSLQTYVAAGWGPRLIIIDNSKSRRVLNDAKVQSMVTEIIPTRVQLTFSQLQNFIADVAIERDYKYYFWGHADVALMASNATASFSEEVLGCVERVMVAEPKWGILYFTYDWFSAIRTDLVREVQYDTFITVYMSDCDFYPRVRAAGWSTLQYADHCPGISPRAYDMKRAVELPGEYEAMREVLEREEREEDIERNAWKRSEWRDGEDLGWDNWGSASLKYFRQKWGSTGEGGDDCAEVEVPALDDSMMLKQQPFQGRAKRAPARRRGARLLQELP</sequence>
<gene>
    <name evidence="2" type="primary">g8946</name>
    <name evidence="2" type="ORF">VP750_LOCUS8034</name>
</gene>
<evidence type="ECO:0000256" key="1">
    <source>
        <dbReference type="SAM" id="MobiDB-lite"/>
    </source>
</evidence>
<keyword evidence="3" id="KW-1185">Reference proteome</keyword>
<dbReference type="Proteomes" id="UP001497392">
    <property type="component" value="Unassembled WGS sequence"/>
</dbReference>
<dbReference type="EMBL" id="CAXHTA020000015">
    <property type="protein sequence ID" value="CAL5226128.1"/>
    <property type="molecule type" value="Genomic_DNA"/>
</dbReference>
<reference evidence="2 3" key="1">
    <citation type="submission" date="2024-06" db="EMBL/GenBank/DDBJ databases">
        <authorList>
            <person name="Kraege A."/>
            <person name="Thomma B."/>
        </authorList>
    </citation>
    <scope>NUCLEOTIDE SEQUENCE [LARGE SCALE GENOMIC DNA]</scope>
</reference>
<feature type="region of interest" description="Disordered" evidence="1">
    <location>
        <begin position="362"/>
        <end position="387"/>
    </location>
</feature>
<evidence type="ECO:0000313" key="2">
    <source>
        <dbReference type="EMBL" id="CAL5226128.1"/>
    </source>
</evidence>
<accession>A0ABP1G643</accession>
<evidence type="ECO:0000313" key="3">
    <source>
        <dbReference type="Proteomes" id="UP001497392"/>
    </source>
</evidence>
<feature type="compositionally biased region" description="Basic residues" evidence="1">
    <location>
        <begin position="369"/>
        <end position="380"/>
    </location>
</feature>
<organism evidence="2 3">
    <name type="scientific">Coccomyxa viridis</name>
    <dbReference type="NCBI Taxonomy" id="1274662"/>
    <lineage>
        <taxon>Eukaryota</taxon>
        <taxon>Viridiplantae</taxon>
        <taxon>Chlorophyta</taxon>
        <taxon>core chlorophytes</taxon>
        <taxon>Trebouxiophyceae</taxon>
        <taxon>Trebouxiophyceae incertae sedis</taxon>
        <taxon>Coccomyxaceae</taxon>
        <taxon>Coccomyxa</taxon>
    </lineage>
</organism>
<protein>
    <submittedName>
        <fullName evidence="2">G8946 protein</fullName>
    </submittedName>
</protein>
<proteinExistence type="predicted"/>
<comment type="caution">
    <text evidence="2">The sequence shown here is derived from an EMBL/GenBank/DDBJ whole genome shotgun (WGS) entry which is preliminary data.</text>
</comment>